<dbReference type="PROSITE" id="PS00958">
    <property type="entry name" value="TRANSALDOLASE_2"/>
    <property type="match status" value="1"/>
</dbReference>
<gene>
    <name evidence="3" type="ORF">FC83_GL002996</name>
</gene>
<name>X0QN18_9LACO</name>
<evidence type="ECO:0000256" key="2">
    <source>
        <dbReference type="ARBA" id="ARBA00023270"/>
    </source>
</evidence>
<dbReference type="InterPro" id="IPR018225">
    <property type="entry name" value="Transaldolase_AS"/>
</dbReference>
<dbReference type="GO" id="GO:0005737">
    <property type="term" value="C:cytoplasm"/>
    <property type="evidence" value="ECO:0007669"/>
    <property type="project" value="UniProtKB-SubCell"/>
</dbReference>
<keyword evidence="2" id="KW-0704">Schiff base</keyword>
<evidence type="ECO:0000313" key="3">
    <source>
        <dbReference type="EMBL" id="KRM36245.1"/>
    </source>
</evidence>
<dbReference type="PROSITE" id="PS01054">
    <property type="entry name" value="TRANSALDOLASE_1"/>
    <property type="match status" value="1"/>
</dbReference>
<reference evidence="3 4" key="1">
    <citation type="journal article" date="2015" name="Genome Announc.">
        <title>Expanding the biotechnology potential of lactobacilli through comparative genomics of 213 strains and associated genera.</title>
        <authorList>
            <person name="Sun Z."/>
            <person name="Harris H.M."/>
            <person name="McCann A."/>
            <person name="Guo C."/>
            <person name="Argimon S."/>
            <person name="Zhang W."/>
            <person name="Yang X."/>
            <person name="Jeffery I.B."/>
            <person name="Cooney J.C."/>
            <person name="Kagawa T.F."/>
            <person name="Liu W."/>
            <person name="Song Y."/>
            <person name="Salvetti E."/>
            <person name="Wrobel A."/>
            <person name="Rasinkangas P."/>
            <person name="Parkhill J."/>
            <person name="Rea M.C."/>
            <person name="O'Sullivan O."/>
            <person name="Ritari J."/>
            <person name="Douillard F.P."/>
            <person name="Paul Ross R."/>
            <person name="Yang R."/>
            <person name="Briner A.E."/>
            <person name="Felis G.E."/>
            <person name="de Vos W.M."/>
            <person name="Barrangou R."/>
            <person name="Klaenhammer T.R."/>
            <person name="Caufield P.W."/>
            <person name="Cui Y."/>
            <person name="Zhang H."/>
            <person name="O'Toole P.W."/>
        </authorList>
    </citation>
    <scope>NUCLEOTIDE SEQUENCE [LARGE SCALE GENOMIC DNA]</scope>
    <source>
        <strain evidence="3 4">DSM 18527</strain>
    </source>
</reference>
<dbReference type="CDD" id="cd00956">
    <property type="entry name" value="Transaldolase_FSA"/>
    <property type="match status" value="1"/>
</dbReference>
<dbReference type="EMBL" id="AZGA01000005">
    <property type="protein sequence ID" value="KRM36245.1"/>
    <property type="molecule type" value="Genomic_DNA"/>
</dbReference>
<dbReference type="RefSeq" id="WP_035452861.1">
    <property type="nucleotide sequence ID" value="NZ_AZGA01000005.1"/>
</dbReference>
<dbReference type="eggNOG" id="COG0176">
    <property type="taxonomic scope" value="Bacteria"/>
</dbReference>
<dbReference type="OrthoDB" id="9807051at2"/>
<dbReference type="InterPro" id="IPR033919">
    <property type="entry name" value="TSA/FSA_arc/bac"/>
</dbReference>
<proteinExistence type="predicted"/>
<dbReference type="InterPro" id="IPR013785">
    <property type="entry name" value="Aldolase_TIM"/>
</dbReference>
<dbReference type="PATRIC" id="fig|1423734.3.peg.3048"/>
<dbReference type="PANTHER" id="PTHR10683">
    <property type="entry name" value="TRANSALDOLASE"/>
    <property type="match status" value="1"/>
</dbReference>
<dbReference type="InterPro" id="IPR001585">
    <property type="entry name" value="TAL/FSA"/>
</dbReference>
<dbReference type="GO" id="GO:0016832">
    <property type="term" value="F:aldehyde-lyase activity"/>
    <property type="evidence" value="ECO:0007669"/>
    <property type="project" value="InterPro"/>
</dbReference>
<dbReference type="GO" id="GO:0005975">
    <property type="term" value="P:carbohydrate metabolic process"/>
    <property type="evidence" value="ECO:0007669"/>
    <property type="project" value="InterPro"/>
</dbReference>
<dbReference type="Gene3D" id="3.20.20.70">
    <property type="entry name" value="Aldolase class I"/>
    <property type="match status" value="1"/>
</dbReference>
<dbReference type="NCBIfam" id="NF009299">
    <property type="entry name" value="PRK12656.1"/>
    <property type="match status" value="1"/>
</dbReference>
<dbReference type="AlphaFoldDB" id="X0QN18"/>
<evidence type="ECO:0000313" key="4">
    <source>
        <dbReference type="Proteomes" id="UP000051236"/>
    </source>
</evidence>
<comment type="subcellular location">
    <subcellularLocation>
        <location evidence="1">Cytoplasm</location>
    </subcellularLocation>
</comment>
<evidence type="ECO:0000256" key="1">
    <source>
        <dbReference type="ARBA" id="ARBA00004496"/>
    </source>
</evidence>
<comment type="caution">
    <text evidence="3">The sequence shown here is derived from an EMBL/GenBank/DDBJ whole genome shotgun (WGS) entry which is preliminary data.</text>
</comment>
<dbReference type="Pfam" id="PF00923">
    <property type="entry name" value="TAL_FSA"/>
    <property type="match status" value="1"/>
</dbReference>
<organism evidence="3 4">
    <name type="scientific">Agrilactobacillus composti DSM 18527 = JCM 14202</name>
    <dbReference type="NCBI Taxonomy" id="1423734"/>
    <lineage>
        <taxon>Bacteria</taxon>
        <taxon>Bacillati</taxon>
        <taxon>Bacillota</taxon>
        <taxon>Bacilli</taxon>
        <taxon>Lactobacillales</taxon>
        <taxon>Lactobacillaceae</taxon>
        <taxon>Agrilactobacillus</taxon>
    </lineage>
</organism>
<accession>X0QN18</accession>
<dbReference type="Proteomes" id="UP000051236">
    <property type="component" value="Unassembled WGS sequence"/>
</dbReference>
<keyword evidence="4" id="KW-1185">Reference proteome</keyword>
<sequence length="233" mass="24742">MEFLLDTIDIPTITKYNQILPLAGVTSNPTIVKKAGKVDFFQQMRQIRQILDKGATLHAQVVSQDVPGMLADAHAILDNIDDQVYIKVPTTENGLAVMKQLKAEGHHVTATAIYTKFQGLLAIGAGADYIAPYYNRMANMNIDAAEVVHCFAQTIAQTHSTTKILAASFHNVGQVTAAIENGAQAVTMGADIVAAGLGMPAIASAVQDFGADWESLYGPGATVTSLAETINSL</sequence>
<protein>
    <submittedName>
        <fullName evidence="3">Fructose-6-phosphate aldolase</fullName>
    </submittedName>
</protein>
<dbReference type="STRING" id="1423734.FC83_GL002996"/>
<dbReference type="PANTHER" id="PTHR10683:SF28">
    <property type="entry name" value="TRANSALDOLASE C"/>
    <property type="match status" value="1"/>
</dbReference>
<dbReference type="SUPFAM" id="SSF51569">
    <property type="entry name" value="Aldolase"/>
    <property type="match status" value="1"/>
</dbReference>